<dbReference type="GO" id="GO:0006310">
    <property type="term" value="P:DNA recombination"/>
    <property type="evidence" value="ECO:0007669"/>
    <property type="project" value="InterPro"/>
</dbReference>
<dbReference type="PANTHER" id="PTHR11059:SF0">
    <property type="entry name" value="DNA REPAIR PROTEIN RECN"/>
    <property type="match status" value="1"/>
</dbReference>
<dbReference type="GO" id="GO:0043590">
    <property type="term" value="C:bacterial nucleoid"/>
    <property type="evidence" value="ECO:0007669"/>
    <property type="project" value="TreeGrafter"/>
</dbReference>
<comment type="function">
    <text evidence="1 9">May be involved in recombinational repair of damaged DNA.</text>
</comment>
<feature type="domain" description="RecF/RecN/SMC N-terminal" evidence="10">
    <location>
        <begin position="4"/>
        <end position="510"/>
    </location>
</feature>
<dbReference type="STRING" id="1121307.CLCY_2c01180"/>
<evidence type="ECO:0000256" key="8">
    <source>
        <dbReference type="ARBA" id="ARBA00033408"/>
    </source>
</evidence>
<dbReference type="InterPro" id="IPR003395">
    <property type="entry name" value="RecF/RecN/SMC_N"/>
</dbReference>
<keyword evidence="4" id="KW-0547">Nucleotide-binding</keyword>
<protein>
    <recommendedName>
        <fullName evidence="3 9">DNA repair protein RecN</fullName>
    </recommendedName>
    <alternativeName>
        <fullName evidence="8 9">Recombination protein N</fullName>
    </alternativeName>
</protein>
<dbReference type="InterPro" id="IPR004604">
    <property type="entry name" value="DNA_recomb/repair_RecN"/>
</dbReference>
<evidence type="ECO:0000259" key="10">
    <source>
        <dbReference type="Pfam" id="PF02463"/>
    </source>
</evidence>
<dbReference type="OrthoDB" id="9806954at2"/>
<dbReference type="NCBIfam" id="TIGR00634">
    <property type="entry name" value="recN"/>
    <property type="match status" value="1"/>
</dbReference>
<comment type="similarity">
    <text evidence="2 9">Belongs to the RecN family.</text>
</comment>
<dbReference type="AlphaFoldDB" id="A0A0J8DAM7"/>
<dbReference type="GO" id="GO:0009432">
    <property type="term" value="P:SOS response"/>
    <property type="evidence" value="ECO:0007669"/>
    <property type="project" value="TreeGrafter"/>
</dbReference>
<dbReference type="PIRSF" id="PIRSF003128">
    <property type="entry name" value="RecN"/>
    <property type="match status" value="1"/>
</dbReference>
<reference evidence="11 12" key="1">
    <citation type="submission" date="2015-06" db="EMBL/GenBank/DDBJ databases">
        <title>Draft genome sequence of the purine-degrading Clostridium cylindrosporum HC-1 (DSM 605).</title>
        <authorList>
            <person name="Poehlein A."/>
            <person name="Schiel-Bengelsdorf B."/>
            <person name="Bengelsdorf F."/>
            <person name="Daniel R."/>
            <person name="Duerre P."/>
        </authorList>
    </citation>
    <scope>NUCLEOTIDE SEQUENCE [LARGE SCALE GENOMIC DNA]</scope>
    <source>
        <strain evidence="11 12">DSM 605</strain>
    </source>
</reference>
<dbReference type="Proteomes" id="UP000036756">
    <property type="component" value="Unassembled WGS sequence"/>
</dbReference>
<evidence type="ECO:0000256" key="4">
    <source>
        <dbReference type="ARBA" id="ARBA00022741"/>
    </source>
</evidence>
<gene>
    <name evidence="11" type="primary">recN</name>
    <name evidence="11" type="ORF">CLCY_2c01180</name>
</gene>
<evidence type="ECO:0000256" key="2">
    <source>
        <dbReference type="ARBA" id="ARBA00009441"/>
    </source>
</evidence>
<keyword evidence="6" id="KW-0067">ATP-binding</keyword>
<keyword evidence="5 9" id="KW-0227">DNA damage</keyword>
<comment type="caution">
    <text evidence="11">The sequence shown here is derived from an EMBL/GenBank/DDBJ whole genome shotgun (WGS) entry which is preliminary data.</text>
</comment>
<dbReference type="FunFam" id="3.40.50.300:FF:000356">
    <property type="entry name" value="DNA repair protein RecN"/>
    <property type="match status" value="1"/>
</dbReference>
<dbReference type="FunFam" id="3.40.50.300:FF:000319">
    <property type="entry name" value="DNA repair protein RecN"/>
    <property type="match status" value="1"/>
</dbReference>
<dbReference type="PATRIC" id="fig|1121307.3.peg.975"/>
<dbReference type="Gene3D" id="3.40.50.300">
    <property type="entry name" value="P-loop containing nucleotide triphosphate hydrolases"/>
    <property type="match status" value="2"/>
</dbReference>
<dbReference type="GO" id="GO:0005524">
    <property type="term" value="F:ATP binding"/>
    <property type="evidence" value="ECO:0007669"/>
    <property type="project" value="UniProtKB-KW"/>
</dbReference>
<dbReference type="RefSeq" id="WP_048570802.1">
    <property type="nucleotide sequence ID" value="NZ_LFVU01000027.1"/>
</dbReference>
<dbReference type="Pfam" id="PF02463">
    <property type="entry name" value="SMC_N"/>
    <property type="match status" value="1"/>
</dbReference>
<dbReference type="CDD" id="cd03241">
    <property type="entry name" value="ABC_RecN"/>
    <property type="match status" value="2"/>
</dbReference>
<evidence type="ECO:0000256" key="5">
    <source>
        <dbReference type="ARBA" id="ARBA00022763"/>
    </source>
</evidence>
<accession>A0A0J8DAM7</accession>
<evidence type="ECO:0000256" key="6">
    <source>
        <dbReference type="ARBA" id="ARBA00022840"/>
    </source>
</evidence>
<dbReference type="InterPro" id="IPR027417">
    <property type="entry name" value="P-loop_NTPase"/>
</dbReference>
<evidence type="ECO:0000256" key="9">
    <source>
        <dbReference type="PIRNR" id="PIRNR003128"/>
    </source>
</evidence>
<dbReference type="EMBL" id="LFVU01000027">
    <property type="protein sequence ID" value="KMT21358.1"/>
    <property type="molecule type" value="Genomic_DNA"/>
</dbReference>
<evidence type="ECO:0000256" key="3">
    <source>
        <dbReference type="ARBA" id="ARBA00021315"/>
    </source>
</evidence>
<evidence type="ECO:0000313" key="11">
    <source>
        <dbReference type="EMBL" id="KMT21358.1"/>
    </source>
</evidence>
<dbReference type="GO" id="GO:0006281">
    <property type="term" value="P:DNA repair"/>
    <property type="evidence" value="ECO:0007669"/>
    <property type="project" value="UniProtKB-KW"/>
</dbReference>
<organism evidence="11 12">
    <name type="scientific">Clostridium cylindrosporum DSM 605</name>
    <dbReference type="NCBI Taxonomy" id="1121307"/>
    <lineage>
        <taxon>Bacteria</taxon>
        <taxon>Bacillati</taxon>
        <taxon>Bacillota</taxon>
        <taxon>Clostridia</taxon>
        <taxon>Eubacteriales</taxon>
        <taxon>Clostridiaceae</taxon>
        <taxon>Clostridium</taxon>
    </lineage>
</organism>
<evidence type="ECO:0000256" key="7">
    <source>
        <dbReference type="ARBA" id="ARBA00023204"/>
    </source>
</evidence>
<name>A0A0J8DAM7_CLOCY</name>
<dbReference type="SUPFAM" id="SSF52540">
    <property type="entry name" value="P-loop containing nucleoside triphosphate hydrolases"/>
    <property type="match status" value="2"/>
</dbReference>
<proteinExistence type="inferred from homology"/>
<keyword evidence="12" id="KW-1185">Reference proteome</keyword>
<sequence>MLLALHIKNFALIDEADIRFTSGLNMLTGETGAGKSILIDSINFILGDKQTKDIIRFGEDSAFVEGIFSVNIDEVNLLLNENGIEVEDNLIISREISKTGKSVSRINGKAVTVGFLKSIGKYLIDIHGQHEHQSLLNDELNIKLLDLFCGNKLERVKEEYIEKYKRYSYVIENIKKLSTNEKEKLRMIDLLSFQSQEIVEANLKIGEDEELISSKELMMNSGKIYSSLNTIYNKLYSTTIGEAAYDALGSALTSFNSIENYDDRIKQMKESCEDIYYRLEALLEDVRDYRLSIDFNEDILNEVEERLNLINKLKRKYGSTIDEVIDYNEKILKELSDIEKSDDTIINLEHESESLAKTLNLLSHEMTVIRRENAIKLQDLIESQLKSLGMEKAIFEVKVIEEERFQINGKNSVKFLMTANPGQPLKALSKIASGGEISRIMLAIKTVIADIDSIPTLIFDEVDTGVSGRTAQAVAEKMAIISREHQILCITHLPQIAAMSDNHYKIQKSVKNNITLTEVALLTKDEKIEELARLLGGAEITDLTRKNALEVLELAQSYKTSLTI</sequence>
<dbReference type="PANTHER" id="PTHR11059">
    <property type="entry name" value="DNA REPAIR PROTEIN RECN"/>
    <property type="match status" value="1"/>
</dbReference>
<keyword evidence="7 9" id="KW-0234">DNA repair</keyword>
<evidence type="ECO:0000256" key="1">
    <source>
        <dbReference type="ARBA" id="ARBA00003618"/>
    </source>
</evidence>
<evidence type="ECO:0000313" key="12">
    <source>
        <dbReference type="Proteomes" id="UP000036756"/>
    </source>
</evidence>